<evidence type="ECO:0000256" key="1">
    <source>
        <dbReference type="SAM" id="Coils"/>
    </source>
</evidence>
<reference evidence="2 3" key="1">
    <citation type="submission" date="2018-06" db="EMBL/GenBank/DDBJ databases">
        <authorList>
            <consortium name="Pathogen Informatics"/>
            <person name="Doyle S."/>
        </authorList>
    </citation>
    <scope>NUCLEOTIDE SEQUENCE [LARGE SCALE GENOMIC DNA]</scope>
    <source>
        <strain evidence="2 3">NCTC5664</strain>
    </source>
</reference>
<accession>A0A380E3P9</accession>
<gene>
    <name evidence="2" type="primary">ebh_19</name>
    <name evidence="2" type="ORF">NCTC5664_03277</name>
</gene>
<dbReference type="Pfam" id="PF07554">
    <property type="entry name" value="FIVAR"/>
    <property type="match status" value="1"/>
</dbReference>
<name>A0A380E3P9_STAAU</name>
<feature type="coiled-coil region" evidence="1">
    <location>
        <begin position="43"/>
        <end position="70"/>
    </location>
</feature>
<organism evidence="2 3">
    <name type="scientific">Staphylococcus aureus</name>
    <dbReference type="NCBI Taxonomy" id="1280"/>
    <lineage>
        <taxon>Bacteria</taxon>
        <taxon>Bacillati</taxon>
        <taxon>Bacillota</taxon>
        <taxon>Bacilli</taxon>
        <taxon>Bacillales</taxon>
        <taxon>Staphylococcaceae</taxon>
        <taxon>Staphylococcus</taxon>
    </lineage>
</organism>
<proteinExistence type="predicted"/>
<dbReference type="EMBL" id="UHAQ01000004">
    <property type="protein sequence ID" value="SUK93822.1"/>
    <property type="molecule type" value="Genomic_DNA"/>
</dbReference>
<dbReference type="AlphaFoldDB" id="A0A380E3P9"/>
<evidence type="ECO:0000313" key="2">
    <source>
        <dbReference type="EMBL" id="SUK93822.1"/>
    </source>
</evidence>
<keyword evidence="1" id="KW-0175">Coiled coil</keyword>
<sequence length="76" mass="8521">MVKSQVQLRSTIMQFIMRKQQINAAKTEAQQVINNDRATPQQVNAALSKVQAAQTKINEAKALLQNKEDNSQLVNI</sequence>
<dbReference type="Proteomes" id="UP000254502">
    <property type="component" value="Unassembled WGS sequence"/>
</dbReference>
<protein>
    <submittedName>
        <fullName evidence="2">Extracellular matrix-binding protein ebh</fullName>
    </submittedName>
</protein>
<evidence type="ECO:0000313" key="3">
    <source>
        <dbReference type="Proteomes" id="UP000254502"/>
    </source>
</evidence>